<dbReference type="GO" id="GO:0003677">
    <property type="term" value="F:DNA binding"/>
    <property type="evidence" value="ECO:0007669"/>
    <property type="project" value="InterPro"/>
</dbReference>
<evidence type="ECO:0000313" key="2">
    <source>
        <dbReference type="EMBL" id="ASK61334.1"/>
    </source>
</evidence>
<dbReference type="EMBL" id="CP022315">
    <property type="protein sequence ID" value="ASK61334.1"/>
    <property type="molecule type" value="Genomic_DNA"/>
</dbReference>
<dbReference type="Proteomes" id="UP000198312">
    <property type="component" value="Chromosome"/>
</dbReference>
<evidence type="ECO:0000313" key="3">
    <source>
        <dbReference type="Proteomes" id="UP000198312"/>
    </source>
</evidence>
<dbReference type="InterPro" id="IPR037914">
    <property type="entry name" value="SpoVT-AbrB_sf"/>
</dbReference>
<dbReference type="SUPFAM" id="SSF89447">
    <property type="entry name" value="AbrB/MazE/MraZ-like"/>
    <property type="match status" value="2"/>
</dbReference>
<keyword evidence="3" id="KW-1185">Reference proteome</keyword>
<dbReference type="Pfam" id="PF04014">
    <property type="entry name" value="MazE_antitoxin"/>
    <property type="match status" value="1"/>
</dbReference>
<feature type="domain" description="SpoVT-AbrB" evidence="1">
    <location>
        <begin position="69"/>
        <end position="113"/>
    </location>
</feature>
<proteinExistence type="predicted"/>
<dbReference type="InterPro" id="IPR007159">
    <property type="entry name" value="SpoVT-AbrB_dom"/>
</dbReference>
<accession>A0A220TZ83</accession>
<dbReference type="RefSeq" id="WP_089060611.1">
    <property type="nucleotide sequence ID" value="NZ_CP022315.1"/>
</dbReference>
<dbReference type="KEGG" id="vil:CFK37_03675"/>
<dbReference type="SMART" id="SM00966">
    <property type="entry name" value="SpoVT_AbrB"/>
    <property type="match status" value="2"/>
</dbReference>
<reference evidence="2 3" key="1">
    <citation type="submission" date="2017-07" db="EMBL/GenBank/DDBJ databases">
        <title>Virgibacillus sp. LM2416.</title>
        <authorList>
            <person name="Tak E.J."/>
            <person name="Bae J.-W."/>
        </authorList>
    </citation>
    <scope>NUCLEOTIDE SEQUENCE [LARGE SCALE GENOMIC DNA]</scope>
    <source>
        <strain evidence="2 3">LM2416</strain>
    </source>
</reference>
<dbReference type="AlphaFoldDB" id="A0A220TZ83"/>
<feature type="domain" description="SpoVT-AbrB" evidence="1">
    <location>
        <begin position="22"/>
        <end position="65"/>
    </location>
</feature>
<organism evidence="2 3">
    <name type="scientific">Virgibacillus phasianinus</name>
    <dbReference type="NCBI Taxonomy" id="2017483"/>
    <lineage>
        <taxon>Bacteria</taxon>
        <taxon>Bacillati</taxon>
        <taxon>Bacillota</taxon>
        <taxon>Bacilli</taxon>
        <taxon>Bacillales</taxon>
        <taxon>Bacillaceae</taxon>
        <taxon>Virgibacillus</taxon>
    </lineage>
</organism>
<protein>
    <recommendedName>
        <fullName evidence="1">SpoVT-AbrB domain-containing protein</fullName>
    </recommendedName>
</protein>
<evidence type="ECO:0000259" key="1">
    <source>
        <dbReference type="SMART" id="SM00966"/>
    </source>
</evidence>
<name>A0A220TZ83_9BACI</name>
<gene>
    <name evidence="2" type="ORF">CFK37_03675</name>
</gene>
<sequence>MLLSKKSGHEKMYAWNENKHSVVLTKSFTITIPHDFRQEFGIGQEVIIYLKSNAIIIKKKDHETIENQAVISRKSSIYIPKEIRTLGKVQPGTEFVVIGERGDKLIRLVPYCS</sequence>